<reference evidence="2 3" key="1">
    <citation type="submission" date="2016-09" db="EMBL/GenBank/DDBJ databases">
        <title>Desulfuribacillus arsenicus sp. nov., an obligately anaerobic, dissimilatory arsenic- and antimonate-reducing bacterium isolated from anoxic sediments.</title>
        <authorList>
            <person name="Abin C.A."/>
            <person name="Hollibaugh J.T."/>
        </authorList>
    </citation>
    <scope>NUCLEOTIDE SEQUENCE [LARGE SCALE GENOMIC DNA]</scope>
    <source>
        <strain evidence="2 3">MLFW-2</strain>
    </source>
</reference>
<dbReference type="AlphaFoldDB" id="A0A1E5L5W6"/>
<evidence type="ECO:0000259" key="1">
    <source>
        <dbReference type="PROSITE" id="PS50801"/>
    </source>
</evidence>
<dbReference type="Proteomes" id="UP000095255">
    <property type="component" value="Unassembled WGS sequence"/>
</dbReference>
<feature type="domain" description="STAS" evidence="1">
    <location>
        <begin position="18"/>
        <end position="101"/>
    </location>
</feature>
<organism evidence="2 3">
    <name type="scientific">Desulfuribacillus stibiiarsenatis</name>
    <dbReference type="NCBI Taxonomy" id="1390249"/>
    <lineage>
        <taxon>Bacteria</taxon>
        <taxon>Bacillati</taxon>
        <taxon>Bacillota</taxon>
        <taxon>Desulfuribacillia</taxon>
        <taxon>Desulfuribacillales</taxon>
        <taxon>Desulfuribacillaceae</taxon>
        <taxon>Desulfuribacillus</taxon>
    </lineage>
</organism>
<protein>
    <recommendedName>
        <fullName evidence="1">STAS domain-containing protein</fullName>
    </recommendedName>
</protein>
<sequence length="101" mass="11616">MTIVRKGNSADINNLQRIDIVNKNLLKEKLNEMLLDRDLHQIRINFNTISKVDCTGIGLLLSFHKIIQEMGGKLILYGIKDRSIQTIFQMIHLDRVITIAD</sequence>
<proteinExistence type="predicted"/>
<evidence type="ECO:0000313" key="2">
    <source>
        <dbReference type="EMBL" id="OEH85369.1"/>
    </source>
</evidence>
<dbReference type="InterPro" id="IPR002645">
    <property type="entry name" value="STAS_dom"/>
</dbReference>
<dbReference type="InterPro" id="IPR036513">
    <property type="entry name" value="STAS_dom_sf"/>
</dbReference>
<dbReference type="GO" id="GO:0043856">
    <property type="term" value="F:anti-sigma factor antagonist activity"/>
    <property type="evidence" value="ECO:0007669"/>
    <property type="project" value="TreeGrafter"/>
</dbReference>
<gene>
    <name evidence="2" type="ORF">BHU72_04565</name>
</gene>
<comment type="caution">
    <text evidence="2">The sequence shown here is derived from an EMBL/GenBank/DDBJ whole genome shotgun (WGS) entry which is preliminary data.</text>
</comment>
<dbReference type="CDD" id="cd07043">
    <property type="entry name" value="STAS_anti-anti-sigma_factors"/>
    <property type="match status" value="1"/>
</dbReference>
<dbReference type="EMBL" id="MJAT01000022">
    <property type="protein sequence ID" value="OEH85369.1"/>
    <property type="molecule type" value="Genomic_DNA"/>
</dbReference>
<accession>A0A1E5L5W6</accession>
<dbReference type="STRING" id="1390249.BHU72_04565"/>
<dbReference type="Gene3D" id="3.30.750.24">
    <property type="entry name" value="STAS domain"/>
    <property type="match status" value="1"/>
</dbReference>
<dbReference type="PROSITE" id="PS50801">
    <property type="entry name" value="STAS"/>
    <property type="match status" value="1"/>
</dbReference>
<dbReference type="SUPFAM" id="SSF52091">
    <property type="entry name" value="SpoIIaa-like"/>
    <property type="match status" value="1"/>
</dbReference>
<dbReference type="Pfam" id="PF01740">
    <property type="entry name" value="STAS"/>
    <property type="match status" value="1"/>
</dbReference>
<name>A0A1E5L5W6_9FIRM</name>
<evidence type="ECO:0000313" key="3">
    <source>
        <dbReference type="Proteomes" id="UP000095255"/>
    </source>
</evidence>
<keyword evidence="3" id="KW-1185">Reference proteome</keyword>
<dbReference type="PANTHER" id="PTHR33495">
    <property type="entry name" value="ANTI-SIGMA FACTOR ANTAGONIST TM_1081-RELATED-RELATED"/>
    <property type="match status" value="1"/>
</dbReference>